<evidence type="ECO:0000313" key="13">
    <source>
        <dbReference type="RefSeq" id="NP_998430.1"/>
    </source>
</evidence>
<dbReference type="PANTHER" id="PTHR45161">
    <property type="entry name" value="CYTOSKELETON-ASSOCIATED PROTEIN 4"/>
    <property type="match status" value="1"/>
</dbReference>
<dbReference type="EMBL" id="BC067728">
    <property type="protein sequence ID" value="AAH67728.1"/>
    <property type="molecule type" value="mRNA"/>
</dbReference>
<keyword evidence="7" id="KW-0175">Coiled coil</keyword>
<comment type="subcellular location">
    <subcellularLocation>
        <location evidence="1">Cell membrane</location>
    </subcellularLocation>
    <subcellularLocation>
        <location evidence="2">Cytoplasm</location>
    </subcellularLocation>
</comment>
<organism evidence="10">
    <name type="scientific">Danio rerio</name>
    <name type="common">Zebrafish</name>
    <name type="synonym">Brachydanio rerio</name>
    <dbReference type="NCBI Taxonomy" id="7955"/>
    <lineage>
        <taxon>Eukaryota</taxon>
        <taxon>Metazoa</taxon>
        <taxon>Chordata</taxon>
        <taxon>Craniata</taxon>
        <taxon>Vertebrata</taxon>
        <taxon>Euteleostomi</taxon>
        <taxon>Actinopterygii</taxon>
        <taxon>Neopterygii</taxon>
        <taxon>Teleostei</taxon>
        <taxon>Ostariophysi</taxon>
        <taxon>Cypriniformes</taxon>
        <taxon>Danionidae</taxon>
        <taxon>Danioninae</taxon>
        <taxon>Danio</taxon>
    </lineage>
</organism>
<evidence type="ECO:0000313" key="14">
    <source>
        <dbReference type="ZFIN" id="ZDB-GENE-040426-2417"/>
    </source>
</evidence>
<reference evidence="10" key="1">
    <citation type="submission" date="2004-03" db="EMBL/GenBank/DDBJ databases">
        <authorList>
            <consortium name="NIH - Zebrafish Gene Collection (ZGC) project"/>
        </authorList>
    </citation>
    <scope>NUCLEOTIDE SEQUENCE [LARGE SCALE MRNA]</scope>
    <source>
        <tissue evidence="10">Embryo</tissue>
    </source>
</reference>
<dbReference type="GO" id="GO:0005737">
    <property type="term" value="C:cytoplasm"/>
    <property type="evidence" value="ECO:0007669"/>
    <property type="project" value="UniProtKB-SubCell"/>
</dbReference>
<dbReference type="CTD" id="10970"/>
<dbReference type="PANTHER" id="PTHR45161:SF1">
    <property type="entry name" value="CYTOSKELETON-ASSOCIATED PROTEIN 4"/>
    <property type="match status" value="1"/>
</dbReference>
<dbReference type="EMBL" id="CU695140">
    <property type="status" value="NOT_ANNOTATED_CDS"/>
    <property type="molecule type" value="Genomic_DNA"/>
</dbReference>
<evidence type="ECO:0000256" key="5">
    <source>
        <dbReference type="ARBA" id="ARBA00022553"/>
    </source>
</evidence>
<dbReference type="RefSeq" id="NP_998430.1">
    <property type="nucleotide sequence ID" value="NM_213265.1"/>
</dbReference>
<evidence type="ECO:0000313" key="12">
    <source>
        <dbReference type="Proteomes" id="UP000000437"/>
    </source>
</evidence>
<dbReference type="Reactome" id="R-DRE-9696270">
    <property type="pathway name" value="RND2 GTPase cycle"/>
</dbReference>
<evidence type="ECO:0000256" key="7">
    <source>
        <dbReference type="SAM" id="Coils"/>
    </source>
</evidence>
<keyword evidence="6 9" id="KW-0472">Membrane</keyword>
<keyword evidence="9" id="KW-0812">Transmembrane</keyword>
<reference evidence="13" key="5">
    <citation type="journal article" date="2015" name="PLoS ONE">
        <title>Molecular description of eye defects in the zebrafish Pax6b mutant, sunrise, reveals a Pax6b-dependent genetic network in the developing anterior chamber.</title>
        <authorList>
            <person name="Takamiya M."/>
            <person name="Weger B.D."/>
            <person name="Schindler S."/>
            <person name="Beil T."/>
            <person name="Yang L."/>
            <person name="Armant O."/>
            <person name="Ferg M."/>
            <person name="Schlunck G."/>
            <person name="Reinhard T."/>
            <person name="Dickmeis T."/>
            <person name="Rastegar S."/>
            <person name="Strahle U."/>
        </authorList>
    </citation>
    <scope>NUCLEOTIDE SEQUENCE</scope>
</reference>
<reference evidence="11" key="2">
    <citation type="submission" date="2012-02" db="UniProtKB">
        <authorList>
            <consortium name="Ensembl"/>
        </authorList>
    </citation>
    <scope>IDENTIFICATION</scope>
    <source>
        <strain evidence="11">Tuebingen</strain>
    </source>
</reference>
<dbReference type="Bgee" id="ENSDARG00000032405">
    <property type="expression patterns" value="Expressed in zone of skin and 35 other cell types or tissues"/>
</dbReference>
<evidence type="ECO:0000256" key="1">
    <source>
        <dbReference type="ARBA" id="ARBA00004236"/>
    </source>
</evidence>
<evidence type="ECO:0007829" key="15">
    <source>
        <dbReference type="PeptideAtlas" id="Q6NW47"/>
    </source>
</evidence>
<evidence type="ECO:0000313" key="10">
    <source>
        <dbReference type="EMBL" id="AAH67728.1"/>
    </source>
</evidence>
<gene>
    <name evidence="11 13 14" type="primary">ckap4</name>
    <name evidence="10 13" type="ORF">zgc:85975</name>
</gene>
<reference evidence="13" key="7">
    <citation type="journal article" date="2017" name="Nat. Commun.">
        <title>Evolution of complexity in the zebrafish synapse proteome.</title>
        <authorList>
            <person name="Bayes A."/>
            <person name="Collins M.O."/>
            <person name="Reig-Viader R."/>
            <person name="Gou G."/>
            <person name="Goulding D."/>
            <person name="Izquierdo A."/>
            <person name="Choudhary J.S."/>
            <person name="Emes R.D."/>
            <person name="Grant S.G."/>
        </authorList>
    </citation>
    <scope>NUCLEOTIDE SEQUENCE</scope>
</reference>
<reference evidence="13" key="6">
    <citation type="journal article" date="2016" name="BMC Genomics">
        <title>Gene evolution and gene expression after whole genome duplication in fish: the PhyloFish database.</title>
        <authorList>
            <person name="Pasquier J."/>
            <person name="Cabau C."/>
            <person name="Nguyen T."/>
            <person name="Jouanno E."/>
            <person name="Severac D."/>
            <person name="Braasch I."/>
            <person name="Journot L."/>
            <person name="Pontarotti P."/>
            <person name="Klopp C."/>
            <person name="Postlethwait J.H."/>
            <person name="Guiguen Y."/>
            <person name="Bobe J."/>
        </authorList>
    </citation>
    <scope>NUCLEOTIDE SEQUENCE</scope>
</reference>
<dbReference type="STRING" id="7955.ENSDARP00000049169"/>
<keyword evidence="4" id="KW-0963">Cytoplasm</keyword>
<dbReference type="GeneID" id="406549"/>
<dbReference type="GO" id="GO:0005886">
    <property type="term" value="C:plasma membrane"/>
    <property type="evidence" value="ECO:0007669"/>
    <property type="project" value="UniProtKB-SubCell"/>
</dbReference>
<name>Q6NW47_DANRE</name>
<dbReference type="Ensembl" id="ENSDART00000049170.5">
    <property type="protein sequence ID" value="ENSDARP00000049169.4"/>
    <property type="gene ID" value="ENSDARG00000032405.5"/>
</dbReference>
<proteinExistence type="evidence at protein level"/>
<dbReference type="OMA" id="VFYAAMI"/>
<reference evidence="13" key="8">
    <citation type="journal article" date="2023" name="Dev. Cell">
        <title>The miR-430 locus with extreme promoter density forms a transcription body during the minor wave of zygotic genome activation.</title>
        <authorList>
            <person name="Hadzhiev Y."/>
            <person name="Wheatley L."/>
            <person name="Cooper L."/>
            <person name="Ansaloni F."/>
            <person name="Whalley C."/>
            <person name="Chen Z."/>
            <person name="Finaurini S."/>
            <person name="Gustincich S."/>
            <person name="Sanges R."/>
            <person name="Burgess S."/>
            <person name="Beggs A."/>
            <person name="Muller F."/>
        </authorList>
    </citation>
    <scope>NUCLEOTIDE SEQUENCE</scope>
</reference>
<dbReference type="HOGENOM" id="CLU_652053_0_0_1"/>
<dbReference type="Gene3D" id="1.20.1480.30">
    <property type="entry name" value="Designed four-helix bundle protein"/>
    <property type="match status" value="1"/>
</dbReference>
<keyword evidence="9" id="KW-1133">Transmembrane helix</keyword>
<keyword evidence="12" id="KW-1185">Reference proteome</keyword>
<dbReference type="KEGG" id="dre:406549"/>
<evidence type="ECO:0000313" key="11">
    <source>
        <dbReference type="Ensembl" id="ENSDARP00000049169"/>
    </source>
</evidence>
<feature type="compositionally biased region" description="Low complexity" evidence="8">
    <location>
        <begin position="1"/>
        <end position="19"/>
    </location>
</feature>
<dbReference type="OrthoDB" id="608866at2759"/>
<dbReference type="Reactome" id="R-DRE-9696264">
    <property type="pathway name" value="RND3 GTPase cycle"/>
</dbReference>
<keyword evidence="3" id="KW-1003">Cell membrane</keyword>
<reference evidence="13" key="9">
    <citation type="submission" date="2025-04" db="UniProtKB">
        <authorList>
            <consortium name="RefSeq"/>
        </authorList>
    </citation>
    <scope>IDENTIFICATION</scope>
</reference>
<dbReference type="AGR" id="ZFIN:ZDB-GENE-040426-2417"/>
<dbReference type="AlphaFoldDB" id="Q6NW47"/>
<dbReference type="Reactome" id="R-DRE-6798695">
    <property type="pathway name" value="Neutrophil degranulation"/>
</dbReference>
<dbReference type="eggNOG" id="ENOG502QVCP">
    <property type="taxonomic scope" value="Eukaryota"/>
</dbReference>
<evidence type="ECO:0000256" key="2">
    <source>
        <dbReference type="ARBA" id="ARBA00004496"/>
    </source>
</evidence>
<dbReference type="ZFIN" id="ZDB-GENE-040426-2417">
    <property type="gene designation" value="ckap4"/>
</dbReference>
<feature type="region of interest" description="Disordered" evidence="8">
    <location>
        <begin position="1"/>
        <end position="40"/>
    </location>
</feature>
<accession>Q6NW47</accession>
<dbReference type="GeneTree" id="ENSGT00940000180080"/>
<feature type="coiled-coil region" evidence="7">
    <location>
        <begin position="81"/>
        <end position="111"/>
    </location>
</feature>
<evidence type="ECO:0000256" key="9">
    <source>
        <dbReference type="SAM" id="Phobius"/>
    </source>
</evidence>
<sequence length="421" mass="46004">MTGKNKNKSNSASSGGPAPEESGKNSPRAGKAAAKSSGGGGGARALMVLVPVAAVVALAAVFVHLELEDIRRTSSGHEQALGRCSGAAQELEEALEQLRSLKASLEGLEDAVALTRSDLDRTSRSVQQGELSTRRLEDTLQGLQKKTVPELSLRLQEQTDARGREIALLEERLSQRSHPVEERLEQLTREQQSFKEDLQELRARLEKQDVPAALTQQLNTISSAITVLNTANEVSEGNAAVLREQISAVSAELQTRNREVQSVSEEIKAMRTLIQSTVGSLRKEASEARSSAQTSADQAQSFILKQDQLSDALHSLDTRLTDGLLKLELRLKTAEDSQQLTDISSTLDALVSQHRALEERRTEDAEKRSADLQELRSRIEELQRLQAAVEEIRTRLQELENSTESPSEEKSKPTQSPSGPV</sequence>
<dbReference type="Proteomes" id="UP000000437">
    <property type="component" value="Chromosome 4"/>
</dbReference>
<protein>
    <submittedName>
        <fullName evidence="11 13">Cytoskeleton-associated protein 4</fullName>
    </submittedName>
    <submittedName>
        <fullName evidence="10">Zgc:85975</fullName>
    </submittedName>
</protein>
<accession>A0A8M1PEW8</accession>
<reference evidence="11 12" key="3">
    <citation type="journal article" date="2013" name="Nature">
        <title>The zebrafish reference genome sequence and its relationship to the human genome.</title>
        <authorList>
            <consortium name="Genome Reference Consortium Zebrafish"/>
            <person name="Howe K."/>
            <person name="Clark M.D."/>
            <person name="Torroja C.F."/>
            <person name="Torrance J."/>
            <person name="Berthelot C."/>
            <person name="Muffato M."/>
            <person name="Collins J.E."/>
            <person name="Humphray S."/>
            <person name="McLaren K."/>
            <person name="Matthews L."/>
            <person name="McLaren S."/>
            <person name="Sealy I."/>
            <person name="Caccamo M."/>
            <person name="Churcher C."/>
            <person name="Scott C."/>
            <person name="Barrett J.C."/>
            <person name="Koch R."/>
            <person name="Rauch G.J."/>
            <person name="White S."/>
            <person name="Chow W."/>
            <person name="Kilian B."/>
            <person name="Quintais L.T."/>
            <person name="Guerra-Assuncao J.A."/>
            <person name="Zhou Y."/>
            <person name="Gu Y."/>
            <person name="Yen J."/>
            <person name="Vogel J.H."/>
            <person name="Eyre T."/>
            <person name="Redmond S."/>
            <person name="Banerjee R."/>
            <person name="Chi J."/>
            <person name="Fu B."/>
            <person name="Langley E."/>
            <person name="Maguire S.F."/>
            <person name="Laird G.K."/>
            <person name="Lloyd D."/>
            <person name="Kenyon E."/>
            <person name="Donaldson S."/>
            <person name="Sehra H."/>
            <person name="Almeida-King J."/>
            <person name="Loveland J."/>
            <person name="Trevanion S."/>
            <person name="Jones M."/>
            <person name="Quail M."/>
            <person name="Willey D."/>
            <person name="Hunt A."/>
            <person name="Burton J."/>
            <person name="Sims S."/>
            <person name="McLay K."/>
            <person name="Plumb B."/>
            <person name="Davis J."/>
            <person name="Clee C."/>
            <person name="Oliver K."/>
            <person name="Clark R."/>
            <person name="Riddle C."/>
            <person name="Elliot D."/>
            <person name="Eliott D."/>
            <person name="Threadgold G."/>
            <person name="Harden G."/>
            <person name="Ware D."/>
            <person name="Begum S."/>
            <person name="Mortimore B."/>
            <person name="Mortimer B."/>
            <person name="Kerry G."/>
            <person name="Heath P."/>
            <person name="Phillimore B."/>
            <person name="Tracey A."/>
            <person name="Corby N."/>
            <person name="Dunn M."/>
            <person name="Johnson C."/>
            <person name="Wood J."/>
            <person name="Clark S."/>
            <person name="Pelan S."/>
            <person name="Griffiths G."/>
            <person name="Smith M."/>
            <person name="Glithero R."/>
            <person name="Howden P."/>
            <person name="Barker N."/>
            <person name="Lloyd C."/>
            <person name="Stevens C."/>
            <person name="Harley J."/>
            <person name="Holt K."/>
            <person name="Panagiotidis G."/>
            <person name="Lovell J."/>
            <person name="Beasley H."/>
            <person name="Henderson C."/>
            <person name="Gordon D."/>
            <person name="Auger K."/>
            <person name="Wright D."/>
            <person name="Collins J."/>
            <person name="Raisen C."/>
            <person name="Dyer L."/>
            <person name="Leung K."/>
            <person name="Robertson L."/>
            <person name="Ambridge K."/>
            <person name="Leongamornlert D."/>
            <person name="McGuire S."/>
            <person name="Gilderthorp R."/>
            <person name="Griffiths C."/>
            <person name="Manthravadi D."/>
            <person name="Nichol S."/>
            <person name="Barker G."/>
            <person name="Whitehead S."/>
            <person name="Kay M."/>
            <person name="Brown J."/>
            <person name="Murnane C."/>
            <person name="Gray E."/>
            <person name="Humphries M."/>
            <person name="Sycamore N."/>
            <person name="Barker D."/>
            <person name="Saunders D."/>
            <person name="Wallis J."/>
            <person name="Babbage A."/>
            <person name="Hammond S."/>
            <person name="Mashreghi-Mohammadi M."/>
            <person name="Barr L."/>
            <person name="Martin S."/>
            <person name="Wray P."/>
            <person name="Ellington A."/>
            <person name="Matthews N."/>
            <person name="Ellwood M."/>
            <person name="Woodmansey R."/>
            <person name="Clark G."/>
            <person name="Cooper J."/>
            <person name="Cooper J."/>
            <person name="Tromans A."/>
            <person name="Grafham D."/>
            <person name="Skuce C."/>
            <person name="Pandian R."/>
            <person name="Andrews R."/>
            <person name="Harrison E."/>
            <person name="Kimberley A."/>
            <person name="Garnett J."/>
            <person name="Fosker N."/>
            <person name="Hall R."/>
            <person name="Garner P."/>
            <person name="Kelly D."/>
            <person name="Bird C."/>
            <person name="Palmer S."/>
            <person name="Gehring I."/>
            <person name="Berger A."/>
            <person name="Dooley C.M."/>
            <person name="Ersan-Urun Z."/>
            <person name="Eser C."/>
            <person name="Geiger H."/>
            <person name="Geisler M."/>
            <person name="Karotki L."/>
            <person name="Kirn A."/>
            <person name="Konantz J."/>
            <person name="Konantz M."/>
            <person name="Oberlander M."/>
            <person name="Rudolph-Geiger S."/>
            <person name="Teucke M."/>
            <person name="Lanz C."/>
            <person name="Raddatz G."/>
            <person name="Osoegawa K."/>
            <person name="Zhu B."/>
            <person name="Rapp A."/>
            <person name="Widaa S."/>
            <person name="Langford C."/>
            <person name="Yang F."/>
            <person name="Schuster S.C."/>
            <person name="Carter N.P."/>
            <person name="Harrow J."/>
            <person name="Ning Z."/>
            <person name="Herrero J."/>
            <person name="Searle S.M."/>
            <person name="Enright A."/>
            <person name="Geisler R."/>
            <person name="Plasterk R.H."/>
            <person name="Lee C."/>
            <person name="Westerfield M."/>
            <person name="de Jong P.J."/>
            <person name="Zon L.I."/>
            <person name="Postlethwait J.H."/>
            <person name="Nusslein-Volhard C."/>
            <person name="Hubbard T.J."/>
            <person name="Roest Crollius H."/>
            <person name="Rogers J."/>
            <person name="Stemple D.L."/>
        </authorList>
    </citation>
    <scope>NUCLEOTIDE SEQUENCE [LARGE SCALE GENOMIC DNA]</scope>
    <source>
        <strain evidence="11">Tuebingen</strain>
    </source>
</reference>
<keyword evidence="5" id="KW-0597">Phosphoprotein</keyword>
<dbReference type="Reactome" id="R-DRE-5683826">
    <property type="pathway name" value="Surfactant metabolism"/>
</dbReference>
<keyword evidence="15" id="KW-1267">Proteomics identification</keyword>
<feature type="region of interest" description="Disordered" evidence="8">
    <location>
        <begin position="395"/>
        <end position="421"/>
    </location>
</feature>
<dbReference type="PaxDb" id="7955-ENSDARP00000049169"/>
<evidence type="ECO:0000256" key="8">
    <source>
        <dbReference type="SAM" id="MobiDB-lite"/>
    </source>
</evidence>
<reference evidence="13" key="4">
    <citation type="journal article" date="2015" name="Nat. Commun.">
        <title>RFX transcription factors are essential for hearing in mice.</title>
        <authorList>
            <person name="Elkon R."/>
            <person name="Milon B."/>
            <person name="Morrison L."/>
            <person name="Shah M."/>
            <person name="Vijayakumar S."/>
            <person name="Racherla M."/>
            <person name="Leitch C.C."/>
            <person name="Silipino L."/>
            <person name="Hadi S."/>
            <person name="Weiss-Gayet M."/>
            <person name="Barras E."/>
            <person name="Schmid C.D."/>
            <person name="Ait-Lounis A."/>
            <person name="Barnes A."/>
            <person name="Song Y."/>
            <person name="Eisenman D.J."/>
            <person name="Eliyahu E."/>
            <person name="Frolenkov G.I."/>
            <person name="Strome S.E."/>
            <person name="Durand B."/>
            <person name="Zaghloul N.A."/>
            <person name="Jones S.M."/>
            <person name="Reith W."/>
            <person name="Hertzano R."/>
        </authorList>
    </citation>
    <scope>NUCLEOTIDE SEQUENCE</scope>
</reference>
<feature type="transmembrane region" description="Helical" evidence="9">
    <location>
        <begin position="45"/>
        <end position="65"/>
    </location>
</feature>
<evidence type="ECO:0000256" key="6">
    <source>
        <dbReference type="ARBA" id="ARBA00023136"/>
    </source>
</evidence>
<evidence type="ECO:0000256" key="4">
    <source>
        <dbReference type="ARBA" id="ARBA00022490"/>
    </source>
</evidence>
<evidence type="ECO:0000256" key="3">
    <source>
        <dbReference type="ARBA" id="ARBA00022475"/>
    </source>
</evidence>